<evidence type="ECO:0000256" key="4">
    <source>
        <dbReference type="ARBA" id="ARBA00022989"/>
    </source>
</evidence>
<feature type="transmembrane region" description="Helical" evidence="6">
    <location>
        <begin position="100"/>
        <end position="121"/>
    </location>
</feature>
<evidence type="ECO:0000256" key="2">
    <source>
        <dbReference type="ARBA" id="ARBA00022448"/>
    </source>
</evidence>
<feature type="transmembrane region" description="Helical" evidence="6">
    <location>
        <begin position="262"/>
        <end position="281"/>
    </location>
</feature>
<proteinExistence type="predicted"/>
<dbReference type="AlphaFoldDB" id="A0A1M5YGZ6"/>
<organism evidence="8 9">
    <name type="scientific">Sporobacter termitidis DSM 10068</name>
    <dbReference type="NCBI Taxonomy" id="1123282"/>
    <lineage>
        <taxon>Bacteria</taxon>
        <taxon>Bacillati</taxon>
        <taxon>Bacillota</taxon>
        <taxon>Clostridia</taxon>
        <taxon>Eubacteriales</taxon>
        <taxon>Oscillospiraceae</taxon>
        <taxon>Sporobacter</taxon>
    </lineage>
</organism>
<dbReference type="GO" id="GO:0022857">
    <property type="term" value="F:transmembrane transporter activity"/>
    <property type="evidence" value="ECO:0007669"/>
    <property type="project" value="InterPro"/>
</dbReference>
<dbReference type="RefSeq" id="WP_073079512.1">
    <property type="nucleotide sequence ID" value="NZ_FQXV01000008.1"/>
</dbReference>
<keyword evidence="3 6" id="KW-0812">Transmembrane</keyword>
<dbReference type="EMBL" id="FQXV01000008">
    <property type="protein sequence ID" value="SHI11128.1"/>
    <property type="molecule type" value="Genomic_DNA"/>
</dbReference>
<dbReference type="InterPro" id="IPR036259">
    <property type="entry name" value="MFS_trans_sf"/>
</dbReference>
<feature type="domain" description="Major facilitator superfamily (MFS) profile" evidence="7">
    <location>
        <begin position="6"/>
        <end position="404"/>
    </location>
</feature>
<dbReference type="GO" id="GO:0005886">
    <property type="term" value="C:plasma membrane"/>
    <property type="evidence" value="ECO:0007669"/>
    <property type="project" value="UniProtKB-SubCell"/>
</dbReference>
<dbReference type="InterPro" id="IPR052983">
    <property type="entry name" value="MFS_Riboflavin_Transporter"/>
</dbReference>
<feature type="transmembrane region" description="Helical" evidence="6">
    <location>
        <begin position="293"/>
        <end position="311"/>
    </location>
</feature>
<feature type="transmembrane region" description="Helical" evidence="6">
    <location>
        <begin position="228"/>
        <end position="250"/>
    </location>
</feature>
<dbReference type="Gene3D" id="1.20.1250.20">
    <property type="entry name" value="MFS general substrate transporter like domains"/>
    <property type="match status" value="2"/>
</dbReference>
<evidence type="ECO:0000313" key="9">
    <source>
        <dbReference type="Proteomes" id="UP000183995"/>
    </source>
</evidence>
<feature type="transmembrane region" description="Helical" evidence="6">
    <location>
        <begin position="381"/>
        <end position="399"/>
    </location>
</feature>
<gene>
    <name evidence="8" type="ORF">SAMN02745823_02510</name>
</gene>
<dbReference type="OrthoDB" id="9793415at2"/>
<evidence type="ECO:0000259" key="7">
    <source>
        <dbReference type="PROSITE" id="PS50850"/>
    </source>
</evidence>
<dbReference type="InterPro" id="IPR020846">
    <property type="entry name" value="MFS_dom"/>
</dbReference>
<keyword evidence="5 6" id="KW-0472">Membrane</keyword>
<keyword evidence="2" id="KW-0813">Transport</keyword>
<accession>A0A1M5YGZ6</accession>
<dbReference type="STRING" id="1123282.SAMN02745823_02510"/>
<dbReference type="Proteomes" id="UP000183995">
    <property type="component" value="Unassembled WGS sequence"/>
</dbReference>
<keyword evidence="9" id="KW-1185">Reference proteome</keyword>
<evidence type="ECO:0000256" key="3">
    <source>
        <dbReference type="ARBA" id="ARBA00022692"/>
    </source>
</evidence>
<dbReference type="SUPFAM" id="SSF103473">
    <property type="entry name" value="MFS general substrate transporter"/>
    <property type="match status" value="1"/>
</dbReference>
<name>A0A1M5YGZ6_9FIRM</name>
<evidence type="ECO:0000313" key="8">
    <source>
        <dbReference type="EMBL" id="SHI11128.1"/>
    </source>
</evidence>
<comment type="subcellular location">
    <subcellularLocation>
        <location evidence="1">Cell membrane</location>
        <topology evidence="1">Multi-pass membrane protein</topology>
    </subcellularLocation>
</comment>
<evidence type="ECO:0000256" key="5">
    <source>
        <dbReference type="ARBA" id="ARBA00023136"/>
    </source>
</evidence>
<feature type="transmembrane region" description="Helical" evidence="6">
    <location>
        <begin position="48"/>
        <end position="67"/>
    </location>
</feature>
<evidence type="ECO:0000256" key="6">
    <source>
        <dbReference type="SAM" id="Phobius"/>
    </source>
</evidence>
<feature type="transmembrane region" description="Helical" evidence="6">
    <location>
        <begin position="133"/>
        <end position="153"/>
    </location>
</feature>
<reference evidence="8 9" key="1">
    <citation type="submission" date="2016-11" db="EMBL/GenBank/DDBJ databases">
        <authorList>
            <person name="Jaros S."/>
            <person name="Januszkiewicz K."/>
            <person name="Wedrychowicz H."/>
        </authorList>
    </citation>
    <scope>NUCLEOTIDE SEQUENCE [LARGE SCALE GENOMIC DNA]</scope>
    <source>
        <strain evidence="8 9">DSM 10068</strain>
    </source>
</reference>
<dbReference type="InterPro" id="IPR011701">
    <property type="entry name" value="MFS"/>
</dbReference>
<keyword evidence="4 6" id="KW-1133">Transmembrane helix</keyword>
<dbReference type="CDD" id="cd17353">
    <property type="entry name" value="MFS_OFA_like"/>
    <property type="match status" value="1"/>
</dbReference>
<feature type="transmembrane region" description="Helical" evidence="6">
    <location>
        <begin position="350"/>
        <end position="369"/>
    </location>
</feature>
<feature type="transmembrane region" description="Helical" evidence="6">
    <location>
        <begin position="74"/>
        <end position="94"/>
    </location>
</feature>
<protein>
    <submittedName>
        <fullName evidence="8">MFS transporter, OFA family, oxalate/formate antiporter</fullName>
    </submittedName>
</protein>
<evidence type="ECO:0000256" key="1">
    <source>
        <dbReference type="ARBA" id="ARBA00004651"/>
    </source>
</evidence>
<dbReference type="PANTHER" id="PTHR43385">
    <property type="entry name" value="RIBOFLAVIN TRANSPORTER RIBJ"/>
    <property type="match status" value="1"/>
</dbReference>
<dbReference type="PROSITE" id="PS50850">
    <property type="entry name" value="MFS"/>
    <property type="match status" value="1"/>
</dbReference>
<dbReference type="PANTHER" id="PTHR43385:SF1">
    <property type="entry name" value="RIBOFLAVIN TRANSPORTER RIBJ"/>
    <property type="match status" value="1"/>
</dbReference>
<dbReference type="Pfam" id="PF07690">
    <property type="entry name" value="MFS_1"/>
    <property type="match status" value="1"/>
</dbReference>
<sequence length="410" mass="43689">MKSKRSATVPIIGCIIIQICVGILYMWSVFKTPIIASFDWSKEAATMVSSYMLFAFVAGNLIGGFINDKKGPRLTSVLGITMFCLGVFLTAFLTKETINLMYLTYCVLGGLGSGFAYGAGISCLQKWLPHRKGLASGIAVSAFAFSTVIFTPVSNALMDAHKVDGIVSFQPVFITLAVVFFVAGIIGTFLVRLPDEEYLRQLPAAPASAKVYTGKNCTLGQAMKTVPFWCIFLEILFINGTWTLSVPLIVDQGMRHGLTEAAAVLTLTITGVFNAGGRLIMATVSDKLGRTNTIIVLSVLTLIGAGLMIVGVPGFGFAVAICIIAFGYGGPASTNAAFTTDFFGPKNSGTNYGVAMLALGISSILFNTISAQFLKGDFTKTYIMAAITAIIPVILMLIIKNQLKKMKAEA</sequence>
<feature type="transmembrane region" description="Helical" evidence="6">
    <location>
        <begin position="317"/>
        <end position="338"/>
    </location>
</feature>
<feature type="transmembrane region" description="Helical" evidence="6">
    <location>
        <begin position="7"/>
        <end position="28"/>
    </location>
</feature>
<feature type="transmembrane region" description="Helical" evidence="6">
    <location>
        <begin position="173"/>
        <end position="191"/>
    </location>
</feature>